<sequence length="732" mass="86543">MIIQKKDRDLYKLLLYVLGFLLLWEWLHPVNEITDTGNVHFFILFAAICFFLYYFDASWVFGTITKGIFILLVLHHLYFNMPLFRMQWLELFFQEVWINLLKIVNFEWYRLSDIFRSLLFFILLWLIIYLIQYWITVKKQIFIFYVMTILYITVLDTFTLYNGKFAIIRTVIVGFSLLGILYFIRLSEKEHLYEDKSLLYQWLKPLLLMIAGAAFFAYVLPKAGPIWPDPAPMIQSASESSSKQQIKKVGYGEDDSKLGGPFEQDNRIVFEAIVPVKQYWRIETKNIYTGKGWLSNNSKQAHDFMQDDVVPLNIHTEKNEIVNEASLVFQERYPHIVYPYGIEKISTNEDVFFSLDDFLEKITPISHQDGSKVALEAYTIQYRKPIFSVTKMSEVKDIEEAFKQSAFYLQHIDLPNELPDRVYQLAEEITKDKDNWFDKVKAVEKYFKTSNFVYDQQNVAMPKENEDYVDQFLFETQQGYCDNFSTSMVVLLRTIGIPARWAKGYTAGTRINMSGAERVYKITNNNAHSWVEVFFPNVGWVPFEPTKGFDNNASFDYDFINQKEELITELEEQKQQEQMPKERKKEMLGEDKQTAAASPSVWKQAKEKMTANWWKIVALLFVILIIGFWIYRIRSKWIPPLLIYTYRKKHDPSTFIKAYIVLLKQLDRIGLSREEGQTLRDYAHRIDRYFGTTLMSELTAEYEHYLYSGKQTTFDWCGQYPKWKELMKKTAG</sequence>
<evidence type="ECO:0000313" key="4">
    <source>
        <dbReference type="EMBL" id="MDQ0178217.1"/>
    </source>
</evidence>
<dbReference type="Pfam" id="PF01841">
    <property type="entry name" value="Transglut_core"/>
    <property type="match status" value="1"/>
</dbReference>
<feature type="compositionally biased region" description="Basic and acidic residues" evidence="1">
    <location>
        <begin position="572"/>
        <end position="593"/>
    </location>
</feature>
<dbReference type="SMART" id="SM00460">
    <property type="entry name" value="TGc"/>
    <property type="match status" value="1"/>
</dbReference>
<keyword evidence="2" id="KW-0472">Membrane</keyword>
<keyword evidence="2" id="KW-1133">Transmembrane helix</keyword>
<evidence type="ECO:0000256" key="1">
    <source>
        <dbReference type="SAM" id="MobiDB-lite"/>
    </source>
</evidence>
<dbReference type="RefSeq" id="WP_307232850.1">
    <property type="nucleotide sequence ID" value="NZ_JAUSTT010000036.1"/>
</dbReference>
<dbReference type="SUPFAM" id="SSF54001">
    <property type="entry name" value="Cysteine proteinases"/>
    <property type="match status" value="1"/>
</dbReference>
<evidence type="ECO:0000256" key="2">
    <source>
        <dbReference type="SAM" id="Phobius"/>
    </source>
</evidence>
<dbReference type="Proteomes" id="UP001223586">
    <property type="component" value="Unassembled WGS sequence"/>
</dbReference>
<dbReference type="Pfam" id="PF13559">
    <property type="entry name" value="DUF4129"/>
    <property type="match status" value="1"/>
</dbReference>
<protein>
    <submittedName>
        <fullName evidence="4">Ca2+/Na+ antiporter</fullName>
    </submittedName>
</protein>
<dbReference type="PANTHER" id="PTHR42736:SF1">
    <property type="entry name" value="PROTEIN-GLUTAMINE GAMMA-GLUTAMYLTRANSFERASE"/>
    <property type="match status" value="1"/>
</dbReference>
<gene>
    <name evidence="4" type="ORF">J2S08_004120</name>
</gene>
<dbReference type="Gene3D" id="3.10.620.30">
    <property type="match status" value="1"/>
</dbReference>
<feature type="transmembrane region" description="Helical" evidence="2">
    <location>
        <begin position="114"/>
        <end position="135"/>
    </location>
</feature>
<comment type="caution">
    <text evidence="4">The sequence shown here is derived from an EMBL/GenBank/DDBJ whole genome shotgun (WGS) entry which is preliminary data.</text>
</comment>
<keyword evidence="2" id="KW-0812">Transmembrane</keyword>
<dbReference type="InterPro" id="IPR052901">
    <property type="entry name" value="Bact_TGase-like"/>
</dbReference>
<evidence type="ECO:0000259" key="3">
    <source>
        <dbReference type="SMART" id="SM00460"/>
    </source>
</evidence>
<dbReference type="EMBL" id="JAUSTT010000036">
    <property type="protein sequence ID" value="MDQ0178217.1"/>
    <property type="molecule type" value="Genomic_DNA"/>
</dbReference>
<feature type="transmembrane region" description="Helical" evidence="2">
    <location>
        <begin position="39"/>
        <end position="55"/>
    </location>
</feature>
<dbReference type="InterPro" id="IPR038765">
    <property type="entry name" value="Papain-like_cys_pep_sf"/>
</dbReference>
<reference evidence="4 5" key="1">
    <citation type="submission" date="2023-07" db="EMBL/GenBank/DDBJ databases">
        <title>Genomic Encyclopedia of Type Strains, Phase IV (KMG-IV): sequencing the most valuable type-strain genomes for metagenomic binning, comparative biology and taxonomic classification.</title>
        <authorList>
            <person name="Goeker M."/>
        </authorList>
    </citation>
    <scope>NUCLEOTIDE SEQUENCE [LARGE SCALE GENOMIC DNA]</scope>
    <source>
        <strain evidence="4 5">DSM 23837</strain>
    </source>
</reference>
<feature type="transmembrane region" description="Helical" evidence="2">
    <location>
        <begin position="67"/>
        <end position="84"/>
    </location>
</feature>
<dbReference type="InterPro" id="IPR002931">
    <property type="entry name" value="Transglutaminase-like"/>
</dbReference>
<evidence type="ECO:0000313" key="5">
    <source>
        <dbReference type="Proteomes" id="UP001223586"/>
    </source>
</evidence>
<dbReference type="PANTHER" id="PTHR42736">
    <property type="entry name" value="PROTEIN-GLUTAMINE GAMMA-GLUTAMYLTRANSFERASE"/>
    <property type="match status" value="1"/>
</dbReference>
<keyword evidence="5" id="KW-1185">Reference proteome</keyword>
<organism evidence="4 5">
    <name type="scientific">Bacillus chungangensis</name>
    <dbReference type="NCBI Taxonomy" id="587633"/>
    <lineage>
        <taxon>Bacteria</taxon>
        <taxon>Bacillati</taxon>
        <taxon>Bacillota</taxon>
        <taxon>Bacilli</taxon>
        <taxon>Bacillales</taxon>
        <taxon>Bacillaceae</taxon>
        <taxon>Bacillus</taxon>
    </lineage>
</organism>
<feature type="transmembrane region" description="Helical" evidence="2">
    <location>
        <begin position="198"/>
        <end position="220"/>
    </location>
</feature>
<feature type="transmembrane region" description="Helical" evidence="2">
    <location>
        <begin position="142"/>
        <end position="161"/>
    </location>
</feature>
<accession>A0ABT9WZC1</accession>
<proteinExistence type="predicted"/>
<feature type="region of interest" description="Disordered" evidence="1">
    <location>
        <begin position="572"/>
        <end position="598"/>
    </location>
</feature>
<name>A0ABT9WZC1_9BACI</name>
<feature type="transmembrane region" description="Helical" evidence="2">
    <location>
        <begin position="10"/>
        <end position="27"/>
    </location>
</feature>
<feature type="transmembrane region" description="Helical" evidence="2">
    <location>
        <begin position="613"/>
        <end position="631"/>
    </location>
</feature>
<feature type="transmembrane region" description="Helical" evidence="2">
    <location>
        <begin position="167"/>
        <end position="186"/>
    </location>
</feature>
<feature type="domain" description="Transglutaminase-like" evidence="3">
    <location>
        <begin position="473"/>
        <end position="547"/>
    </location>
</feature>
<dbReference type="InterPro" id="IPR025403">
    <property type="entry name" value="TgpA-like_C"/>
</dbReference>